<feature type="binding site" evidence="9">
    <location>
        <position position="46"/>
    </location>
    <ligand>
        <name>ATP</name>
        <dbReference type="ChEBI" id="CHEBI:30616"/>
    </ligand>
</feature>
<evidence type="ECO:0000256" key="2">
    <source>
        <dbReference type="ARBA" id="ARBA00022527"/>
    </source>
</evidence>
<evidence type="ECO:0000256" key="9">
    <source>
        <dbReference type="PROSITE-ProRule" id="PRU10141"/>
    </source>
</evidence>
<evidence type="ECO:0000256" key="4">
    <source>
        <dbReference type="ARBA" id="ARBA00022741"/>
    </source>
</evidence>
<comment type="similarity">
    <text evidence="10">Belongs to the protein kinase superfamily.</text>
</comment>
<dbReference type="GO" id="GO:0004674">
    <property type="term" value="F:protein serine/threonine kinase activity"/>
    <property type="evidence" value="ECO:0007669"/>
    <property type="project" value="UniProtKB-KW"/>
</dbReference>
<keyword evidence="13" id="KW-1185">Reference proteome</keyword>
<sequence>MGCVCGKEVVTISGKNYVIRDKIGEGGFSIVNLVEDTIYHKTYALKTLTCHSKADLKTALQEVAFHKQLHHPAILQCLGSEVTGEPDIAANVTCDVYILLPFLPGGTLHDDLSSRAAARRHLAEPEVLRMFAAVCEGVRSMHESQPPLAHRDLKTANVLLTADRQPVIMDLGMMDGKGQRSMAEARVEVETSAQARQLQDLCAERCSMPYRAPELFNVQAGDRIDERTDIWSLGCLLYALCFFKSPFDAAYERGDSVALAVLAGTVHVPEDSPYSQSLIDLIRHMLSVSAADRPFIGDVLQLTRAVASQHGDHAQLDSGRAVAT</sequence>
<evidence type="ECO:0000256" key="8">
    <source>
        <dbReference type="ARBA" id="ARBA00048679"/>
    </source>
</evidence>
<dbReference type="PANTHER" id="PTHR45998:SF2">
    <property type="entry name" value="SERINE_THREONINE-PROTEIN KINASE 16"/>
    <property type="match status" value="1"/>
</dbReference>
<evidence type="ECO:0000313" key="12">
    <source>
        <dbReference type="EMBL" id="KAF0292225.1"/>
    </source>
</evidence>
<evidence type="ECO:0000313" key="13">
    <source>
        <dbReference type="Proteomes" id="UP000440578"/>
    </source>
</evidence>
<dbReference type="Pfam" id="PF00069">
    <property type="entry name" value="Pkinase"/>
    <property type="match status" value="1"/>
</dbReference>
<dbReference type="InterPro" id="IPR008271">
    <property type="entry name" value="Ser/Thr_kinase_AS"/>
</dbReference>
<feature type="domain" description="Protein kinase" evidence="11">
    <location>
        <begin position="17"/>
        <end position="316"/>
    </location>
</feature>
<dbReference type="EMBL" id="VIIS01001829">
    <property type="protein sequence ID" value="KAF0292225.1"/>
    <property type="molecule type" value="Genomic_DNA"/>
</dbReference>
<comment type="catalytic activity">
    <reaction evidence="8">
        <text>L-seryl-[protein] + ATP = O-phospho-L-seryl-[protein] + ADP + H(+)</text>
        <dbReference type="Rhea" id="RHEA:17989"/>
        <dbReference type="Rhea" id="RHEA-COMP:9863"/>
        <dbReference type="Rhea" id="RHEA-COMP:11604"/>
        <dbReference type="ChEBI" id="CHEBI:15378"/>
        <dbReference type="ChEBI" id="CHEBI:29999"/>
        <dbReference type="ChEBI" id="CHEBI:30616"/>
        <dbReference type="ChEBI" id="CHEBI:83421"/>
        <dbReference type="ChEBI" id="CHEBI:456216"/>
        <dbReference type="EC" id="2.7.11.1"/>
    </reaction>
</comment>
<dbReference type="SUPFAM" id="SSF56112">
    <property type="entry name" value="Protein kinase-like (PK-like)"/>
    <property type="match status" value="1"/>
</dbReference>
<dbReference type="InterPro" id="IPR000719">
    <property type="entry name" value="Prot_kinase_dom"/>
</dbReference>
<dbReference type="AlphaFoldDB" id="A0A6A4VE97"/>
<name>A0A6A4VE97_AMPAM</name>
<dbReference type="PROSITE" id="PS50011">
    <property type="entry name" value="PROTEIN_KINASE_DOM"/>
    <property type="match status" value="1"/>
</dbReference>
<dbReference type="EC" id="2.7.11.1" evidence="1"/>
<keyword evidence="3" id="KW-0808">Transferase</keyword>
<dbReference type="PANTHER" id="PTHR45998">
    <property type="entry name" value="SERINE/THREONINE-PROTEIN KINASE 16"/>
    <property type="match status" value="1"/>
</dbReference>
<dbReference type="InterPro" id="IPR052239">
    <property type="entry name" value="Ser/Thr-specific_kinases"/>
</dbReference>
<dbReference type="Gene3D" id="1.10.510.10">
    <property type="entry name" value="Transferase(Phosphotransferase) domain 1"/>
    <property type="match status" value="1"/>
</dbReference>
<accession>A0A6A4VE97</accession>
<dbReference type="GO" id="GO:0005524">
    <property type="term" value="F:ATP binding"/>
    <property type="evidence" value="ECO:0007669"/>
    <property type="project" value="UniProtKB-UniRule"/>
</dbReference>
<comment type="caution">
    <text evidence="12">The sequence shown here is derived from an EMBL/GenBank/DDBJ whole genome shotgun (WGS) entry which is preliminary data.</text>
</comment>
<dbReference type="InterPro" id="IPR017441">
    <property type="entry name" value="Protein_kinase_ATP_BS"/>
</dbReference>
<dbReference type="PROSITE" id="PS00108">
    <property type="entry name" value="PROTEIN_KINASE_ST"/>
    <property type="match status" value="1"/>
</dbReference>
<keyword evidence="4 9" id="KW-0547">Nucleotide-binding</keyword>
<dbReference type="Proteomes" id="UP000440578">
    <property type="component" value="Unassembled WGS sequence"/>
</dbReference>
<evidence type="ECO:0000256" key="6">
    <source>
        <dbReference type="ARBA" id="ARBA00022840"/>
    </source>
</evidence>
<dbReference type="GO" id="GO:0005794">
    <property type="term" value="C:Golgi apparatus"/>
    <property type="evidence" value="ECO:0007669"/>
    <property type="project" value="TreeGrafter"/>
</dbReference>
<dbReference type="SMART" id="SM00220">
    <property type="entry name" value="S_TKc"/>
    <property type="match status" value="1"/>
</dbReference>
<gene>
    <name evidence="12" type="primary">Stk16</name>
    <name evidence="12" type="ORF">FJT64_009793</name>
</gene>
<comment type="catalytic activity">
    <reaction evidence="7">
        <text>L-threonyl-[protein] + ATP = O-phospho-L-threonyl-[protein] + ADP + H(+)</text>
        <dbReference type="Rhea" id="RHEA:46608"/>
        <dbReference type="Rhea" id="RHEA-COMP:11060"/>
        <dbReference type="Rhea" id="RHEA-COMP:11605"/>
        <dbReference type="ChEBI" id="CHEBI:15378"/>
        <dbReference type="ChEBI" id="CHEBI:30013"/>
        <dbReference type="ChEBI" id="CHEBI:30616"/>
        <dbReference type="ChEBI" id="CHEBI:61977"/>
        <dbReference type="ChEBI" id="CHEBI:456216"/>
        <dbReference type="EC" id="2.7.11.1"/>
    </reaction>
</comment>
<evidence type="ECO:0000256" key="3">
    <source>
        <dbReference type="ARBA" id="ARBA00022679"/>
    </source>
</evidence>
<reference evidence="12 13" key="1">
    <citation type="submission" date="2019-07" db="EMBL/GenBank/DDBJ databases">
        <title>Draft genome assembly of a fouling barnacle, Amphibalanus amphitrite (Darwin, 1854): The first reference genome for Thecostraca.</title>
        <authorList>
            <person name="Kim W."/>
        </authorList>
    </citation>
    <scope>NUCLEOTIDE SEQUENCE [LARGE SCALE GENOMIC DNA]</scope>
    <source>
        <strain evidence="12">SNU_AA5</strain>
        <tissue evidence="12">Soma without cirri and trophi</tissue>
    </source>
</reference>
<keyword evidence="6 9" id="KW-0067">ATP-binding</keyword>
<protein>
    <recommendedName>
        <fullName evidence="1">non-specific serine/threonine protein kinase</fullName>
        <ecNumber evidence="1">2.7.11.1</ecNumber>
    </recommendedName>
</protein>
<dbReference type="InterPro" id="IPR011009">
    <property type="entry name" value="Kinase-like_dom_sf"/>
</dbReference>
<evidence type="ECO:0000256" key="10">
    <source>
        <dbReference type="RuleBase" id="RU000304"/>
    </source>
</evidence>
<proteinExistence type="inferred from homology"/>
<evidence type="ECO:0000256" key="7">
    <source>
        <dbReference type="ARBA" id="ARBA00047899"/>
    </source>
</evidence>
<evidence type="ECO:0000259" key="11">
    <source>
        <dbReference type="PROSITE" id="PS50011"/>
    </source>
</evidence>
<dbReference type="OrthoDB" id="248923at2759"/>
<evidence type="ECO:0000256" key="5">
    <source>
        <dbReference type="ARBA" id="ARBA00022777"/>
    </source>
</evidence>
<dbReference type="PROSITE" id="PS00107">
    <property type="entry name" value="PROTEIN_KINASE_ATP"/>
    <property type="match status" value="1"/>
</dbReference>
<evidence type="ECO:0000256" key="1">
    <source>
        <dbReference type="ARBA" id="ARBA00012513"/>
    </source>
</evidence>
<keyword evidence="5 12" id="KW-0418">Kinase</keyword>
<organism evidence="12 13">
    <name type="scientific">Amphibalanus amphitrite</name>
    <name type="common">Striped barnacle</name>
    <name type="synonym">Balanus amphitrite</name>
    <dbReference type="NCBI Taxonomy" id="1232801"/>
    <lineage>
        <taxon>Eukaryota</taxon>
        <taxon>Metazoa</taxon>
        <taxon>Ecdysozoa</taxon>
        <taxon>Arthropoda</taxon>
        <taxon>Crustacea</taxon>
        <taxon>Multicrustacea</taxon>
        <taxon>Cirripedia</taxon>
        <taxon>Thoracica</taxon>
        <taxon>Thoracicalcarea</taxon>
        <taxon>Balanomorpha</taxon>
        <taxon>Balanoidea</taxon>
        <taxon>Balanidae</taxon>
        <taxon>Amphibalaninae</taxon>
        <taxon>Amphibalanus</taxon>
    </lineage>
</organism>
<keyword evidence="2 10" id="KW-0723">Serine/threonine-protein kinase</keyword>